<proteinExistence type="predicted"/>
<reference evidence="1" key="1">
    <citation type="journal article" date="2023" name="GigaByte">
        <title>Genome assembly of the bearded iris, Iris pallida Lam.</title>
        <authorList>
            <person name="Bruccoleri R.E."/>
            <person name="Oakeley E.J."/>
            <person name="Faust A.M.E."/>
            <person name="Altorfer M."/>
            <person name="Dessus-Babus S."/>
            <person name="Burckhardt D."/>
            <person name="Oertli M."/>
            <person name="Naumann U."/>
            <person name="Petersen F."/>
            <person name="Wong J."/>
        </authorList>
    </citation>
    <scope>NUCLEOTIDE SEQUENCE</scope>
    <source>
        <strain evidence="1">GSM-AAB239-AS_SAM_17_03QT</strain>
    </source>
</reference>
<comment type="caution">
    <text evidence="1">The sequence shown here is derived from an EMBL/GenBank/DDBJ whole genome shotgun (WGS) entry which is preliminary data.</text>
</comment>
<dbReference type="EMBL" id="JANAVB010012599">
    <property type="protein sequence ID" value="KAJ6836007.1"/>
    <property type="molecule type" value="Genomic_DNA"/>
</dbReference>
<name>A0AAX6H5X8_IRIPA</name>
<evidence type="ECO:0000313" key="1">
    <source>
        <dbReference type="EMBL" id="KAJ6836007.1"/>
    </source>
</evidence>
<gene>
    <name evidence="1" type="ORF">M6B38_329295</name>
</gene>
<keyword evidence="2" id="KW-1185">Reference proteome</keyword>
<evidence type="ECO:0000313" key="2">
    <source>
        <dbReference type="Proteomes" id="UP001140949"/>
    </source>
</evidence>
<dbReference type="AlphaFoldDB" id="A0AAX6H5X8"/>
<dbReference type="Proteomes" id="UP001140949">
    <property type="component" value="Unassembled WGS sequence"/>
</dbReference>
<protein>
    <submittedName>
        <fullName evidence="1">Uncharacterized protein</fullName>
    </submittedName>
</protein>
<accession>A0AAX6H5X8</accession>
<organism evidence="1 2">
    <name type="scientific">Iris pallida</name>
    <name type="common">Sweet iris</name>
    <dbReference type="NCBI Taxonomy" id="29817"/>
    <lineage>
        <taxon>Eukaryota</taxon>
        <taxon>Viridiplantae</taxon>
        <taxon>Streptophyta</taxon>
        <taxon>Embryophyta</taxon>
        <taxon>Tracheophyta</taxon>
        <taxon>Spermatophyta</taxon>
        <taxon>Magnoliopsida</taxon>
        <taxon>Liliopsida</taxon>
        <taxon>Asparagales</taxon>
        <taxon>Iridaceae</taxon>
        <taxon>Iridoideae</taxon>
        <taxon>Irideae</taxon>
        <taxon>Iris</taxon>
    </lineage>
</organism>
<sequence>MGSFDDLDELLLNVQKFKGKGHKLTRTPTSWRTRLVWKKRQSWKELGEPMVTWDGGSAVGSSRASGKGFVLGKRLGPEPKVPQPIVVGQGNQHSLTLFKPNGSLAVP</sequence>
<reference evidence="1" key="2">
    <citation type="submission" date="2023-04" db="EMBL/GenBank/DDBJ databases">
        <authorList>
            <person name="Bruccoleri R.E."/>
            <person name="Oakeley E.J."/>
            <person name="Faust A.-M."/>
            <person name="Dessus-Babus S."/>
            <person name="Altorfer M."/>
            <person name="Burckhardt D."/>
            <person name="Oertli M."/>
            <person name="Naumann U."/>
            <person name="Petersen F."/>
            <person name="Wong J."/>
        </authorList>
    </citation>
    <scope>NUCLEOTIDE SEQUENCE</scope>
    <source>
        <strain evidence="1">GSM-AAB239-AS_SAM_17_03QT</strain>
        <tissue evidence="1">Leaf</tissue>
    </source>
</reference>